<dbReference type="AlphaFoldDB" id="A0A378KAB1"/>
<evidence type="ECO:0000313" key="2">
    <source>
        <dbReference type="EMBL" id="STX81439.1"/>
    </source>
</evidence>
<organism evidence="2 3">
    <name type="scientific">Legionella busanensis</name>
    <dbReference type="NCBI Taxonomy" id="190655"/>
    <lineage>
        <taxon>Bacteria</taxon>
        <taxon>Pseudomonadati</taxon>
        <taxon>Pseudomonadota</taxon>
        <taxon>Gammaproteobacteria</taxon>
        <taxon>Legionellales</taxon>
        <taxon>Legionellaceae</taxon>
        <taxon>Legionella</taxon>
    </lineage>
</organism>
<evidence type="ECO:0000313" key="3">
    <source>
        <dbReference type="Proteomes" id="UP000254794"/>
    </source>
</evidence>
<dbReference type="OrthoDB" id="5643761at2"/>
<proteinExistence type="predicted"/>
<keyword evidence="1" id="KW-0732">Signal</keyword>
<accession>A0A378KAB1</accession>
<protein>
    <recommendedName>
        <fullName evidence="4">DUF1579 domain-containing protein</fullName>
    </recommendedName>
</protein>
<gene>
    <name evidence="2" type="ORF">NCTC13316_03310</name>
</gene>
<dbReference type="Proteomes" id="UP000254794">
    <property type="component" value="Unassembled WGS sequence"/>
</dbReference>
<feature type="chain" id="PRO_5017036316" description="DUF1579 domain-containing protein" evidence="1">
    <location>
        <begin position="22"/>
        <end position="185"/>
    </location>
</feature>
<evidence type="ECO:0008006" key="4">
    <source>
        <dbReference type="Google" id="ProtNLM"/>
    </source>
</evidence>
<feature type="signal peptide" evidence="1">
    <location>
        <begin position="1"/>
        <end position="21"/>
    </location>
</feature>
<keyword evidence="3" id="KW-1185">Reference proteome</keyword>
<name>A0A378KAB1_9GAMM</name>
<evidence type="ECO:0000256" key="1">
    <source>
        <dbReference type="SAM" id="SignalP"/>
    </source>
</evidence>
<reference evidence="2 3" key="1">
    <citation type="submission" date="2018-06" db="EMBL/GenBank/DDBJ databases">
        <authorList>
            <consortium name="Pathogen Informatics"/>
            <person name="Doyle S."/>
        </authorList>
    </citation>
    <scope>NUCLEOTIDE SEQUENCE [LARGE SCALE GENOMIC DNA]</scope>
    <source>
        <strain evidence="2 3">NCTC13316</strain>
    </source>
</reference>
<sequence>MYKKTLTALFITSSLINPVFATKLFQKIITGQSTNKLIHLSNNKLATKQKNNFKSFTDFSGNWEGQCIENGETYDDTITIKNDKLSFTVDGEVFEFGALKTDANSNEKLTSFKHMSFEWDEDYSRILMSFSIAAYIHMQEFNEKFTVYGYGDGEIFLKNNRLIIRVKQQSSMDENYESECTYNKI</sequence>
<dbReference type="EMBL" id="UGOD01000004">
    <property type="protein sequence ID" value="STX81439.1"/>
    <property type="molecule type" value="Genomic_DNA"/>
</dbReference>
<dbReference type="RefSeq" id="WP_115332825.1">
    <property type="nucleotide sequence ID" value="NZ_CAAAHP010000016.1"/>
</dbReference>